<evidence type="ECO:0000313" key="1">
    <source>
        <dbReference type="EMBL" id="RFB03995.1"/>
    </source>
</evidence>
<comment type="caution">
    <text evidence="1">The sequence shown here is derived from an EMBL/GenBank/DDBJ whole genome shotgun (WGS) entry which is preliminary data.</text>
</comment>
<organism evidence="1 2">
    <name type="scientific">Parvularcula marina</name>
    <dbReference type="NCBI Taxonomy" id="2292771"/>
    <lineage>
        <taxon>Bacteria</taxon>
        <taxon>Pseudomonadati</taxon>
        <taxon>Pseudomonadota</taxon>
        <taxon>Alphaproteobacteria</taxon>
        <taxon>Parvularculales</taxon>
        <taxon>Parvularculaceae</taxon>
        <taxon>Parvularcula</taxon>
    </lineage>
</organism>
<accession>A0A371REY5</accession>
<dbReference type="Proteomes" id="UP000264589">
    <property type="component" value="Unassembled WGS sequence"/>
</dbReference>
<dbReference type="AlphaFoldDB" id="A0A371REY5"/>
<proteinExistence type="predicted"/>
<reference evidence="1 2" key="1">
    <citation type="submission" date="2018-08" db="EMBL/GenBank/DDBJ databases">
        <title>Parvularcula sp. SM1705, isolated from surface water of the South Sea China.</title>
        <authorList>
            <person name="Sun L."/>
        </authorList>
    </citation>
    <scope>NUCLEOTIDE SEQUENCE [LARGE SCALE GENOMIC DNA]</scope>
    <source>
        <strain evidence="1 2">SM1705</strain>
    </source>
</reference>
<dbReference type="InParanoid" id="A0A371REY5"/>
<dbReference type="SUPFAM" id="SSF53254">
    <property type="entry name" value="Phosphoglycerate mutase-like"/>
    <property type="match status" value="1"/>
</dbReference>
<protein>
    <submittedName>
        <fullName evidence="1">Histidine phosphatase family protein</fullName>
    </submittedName>
</protein>
<name>A0A371REY5_9PROT</name>
<evidence type="ECO:0000313" key="2">
    <source>
        <dbReference type="Proteomes" id="UP000264589"/>
    </source>
</evidence>
<gene>
    <name evidence="1" type="ORF">DX908_01070</name>
</gene>
<dbReference type="EMBL" id="QUQO01000001">
    <property type="protein sequence ID" value="RFB03995.1"/>
    <property type="molecule type" value="Genomic_DNA"/>
</dbReference>
<sequence>MDRNVRITAKEYGEWWAQYDLSGLAPGQEPSEELKTIAAECDVIICSTMPRAIETAAKIVGDATRIVPRDAIFVEAPLPAPPIPFLKLNPTMWGRVSRVFWFLGFAPNGMESHLAARRRVKRVIGRLVEYAERGEDVLLAAHGYLNWMIDGEIRRMGWQRVQHHGGNDFWSFRAYRMPARRTQSTKEALTAE</sequence>
<dbReference type="Gene3D" id="3.40.50.1240">
    <property type="entry name" value="Phosphoglycerate mutase-like"/>
    <property type="match status" value="1"/>
</dbReference>
<dbReference type="InterPro" id="IPR029033">
    <property type="entry name" value="His_PPase_superfam"/>
</dbReference>
<keyword evidence="2" id="KW-1185">Reference proteome</keyword>